<evidence type="ECO:0000313" key="3">
    <source>
        <dbReference type="EMBL" id="ACZ21278.1"/>
    </source>
</evidence>
<evidence type="ECO:0000256" key="2">
    <source>
        <dbReference type="SAM" id="Phobius"/>
    </source>
</evidence>
<feature type="region of interest" description="Disordered" evidence="1">
    <location>
        <begin position="1"/>
        <end position="119"/>
    </location>
</feature>
<dbReference type="RefSeq" id="WP_012866347.1">
    <property type="nucleotide sequence ID" value="NC_013521.1"/>
</dbReference>
<dbReference type="STRING" id="446469.Sked_13380"/>
<keyword evidence="4" id="KW-1185">Reference proteome</keyword>
<feature type="transmembrane region" description="Helical" evidence="2">
    <location>
        <begin position="285"/>
        <end position="303"/>
    </location>
</feature>
<keyword evidence="2" id="KW-1133">Transmembrane helix</keyword>
<feature type="compositionally biased region" description="Pro residues" evidence="1">
    <location>
        <begin position="19"/>
        <end position="37"/>
    </location>
</feature>
<sequence>MSEKTPDDGTQDPYAQAGYPPPPAGSTPPPPAGPGQPPTYGQPQPPAYGEQPGYGQQPPAYPQPPAYGQPAPGQQPPAFDKQPGDQSYGGDQYSTGGYPPPGGAYPPPSAPPISAGQYGAAESPVPDGFRYGWQKFTQNLGPILLALVAYAAILIVASIVFFSVLVGTGATTDGDIGAAGVAGLGFGFVVFTLIILVLALLAQAGIIRGALAITHGRQVTVGDFFSFSRIGAVLVTVLLVGLASTIVSFTGVGPIIVSFFGQFALLFVIDKGLGPIEAIKASVQLAIRNFAPAILLFVFVYLATAAGAIVLLVGLLVAVPVSMIATAYVYRRLIGEQPAV</sequence>
<dbReference type="HOGENOM" id="CLU_065990_2_0_11"/>
<feature type="transmembrane region" description="Helical" evidence="2">
    <location>
        <begin position="178"/>
        <end position="206"/>
    </location>
</feature>
<feature type="transmembrane region" description="Helical" evidence="2">
    <location>
        <begin position="143"/>
        <end position="166"/>
    </location>
</feature>
<feature type="transmembrane region" description="Helical" evidence="2">
    <location>
        <begin position="309"/>
        <end position="330"/>
    </location>
</feature>
<feature type="compositionally biased region" description="Low complexity" evidence="1">
    <location>
        <begin position="38"/>
        <end position="58"/>
    </location>
</feature>
<feature type="transmembrane region" description="Helical" evidence="2">
    <location>
        <begin position="255"/>
        <end position="273"/>
    </location>
</feature>
<evidence type="ECO:0000313" key="4">
    <source>
        <dbReference type="Proteomes" id="UP000000322"/>
    </source>
</evidence>
<dbReference type="EMBL" id="CP001819">
    <property type="protein sequence ID" value="ACZ21278.1"/>
    <property type="molecule type" value="Genomic_DNA"/>
</dbReference>
<keyword evidence="2" id="KW-0812">Transmembrane</keyword>
<organism evidence="3 4">
    <name type="scientific">Sanguibacter keddieii (strain ATCC 51767 / DSM 10542 / NCFB 3025 / ST-74)</name>
    <dbReference type="NCBI Taxonomy" id="446469"/>
    <lineage>
        <taxon>Bacteria</taxon>
        <taxon>Bacillati</taxon>
        <taxon>Actinomycetota</taxon>
        <taxon>Actinomycetes</taxon>
        <taxon>Micrococcales</taxon>
        <taxon>Sanguibacteraceae</taxon>
        <taxon>Sanguibacter</taxon>
    </lineage>
</organism>
<name>D1BEY2_SANKS</name>
<dbReference type="eggNOG" id="COG5473">
    <property type="taxonomic scope" value="Bacteria"/>
</dbReference>
<feature type="transmembrane region" description="Helical" evidence="2">
    <location>
        <begin position="227"/>
        <end position="249"/>
    </location>
</feature>
<evidence type="ECO:0000256" key="1">
    <source>
        <dbReference type="SAM" id="MobiDB-lite"/>
    </source>
</evidence>
<feature type="compositionally biased region" description="Low complexity" evidence="1">
    <location>
        <begin position="68"/>
        <end position="78"/>
    </location>
</feature>
<dbReference type="OrthoDB" id="4829830at2"/>
<dbReference type="Proteomes" id="UP000000322">
    <property type="component" value="Chromosome"/>
</dbReference>
<reference evidence="3 4" key="1">
    <citation type="journal article" date="2009" name="Stand. Genomic Sci.">
        <title>Complete genome sequence of Sanguibacter keddieii type strain (ST-74).</title>
        <authorList>
            <person name="Ivanova N."/>
            <person name="Sikorski J."/>
            <person name="Sims D."/>
            <person name="Brettin T."/>
            <person name="Detter J.C."/>
            <person name="Han C."/>
            <person name="Lapidus A."/>
            <person name="Copeland A."/>
            <person name="Glavina Del Rio T."/>
            <person name="Nolan M."/>
            <person name="Chen F."/>
            <person name="Lucas S."/>
            <person name="Tice H."/>
            <person name="Cheng J.F."/>
            <person name="Bruce D."/>
            <person name="Goodwin L."/>
            <person name="Pitluck S."/>
            <person name="Pati A."/>
            <person name="Mavromatis K."/>
            <person name="Chen A."/>
            <person name="Palaniappan K."/>
            <person name="D'haeseleer P."/>
            <person name="Chain P."/>
            <person name="Bristow J."/>
            <person name="Eisen J.A."/>
            <person name="Markowitz V."/>
            <person name="Hugenholtz P."/>
            <person name="Goker M."/>
            <person name="Pukall R."/>
            <person name="Klenk H.P."/>
            <person name="Kyrpides N.C."/>
        </authorList>
    </citation>
    <scope>NUCLEOTIDE SEQUENCE [LARGE SCALE GENOMIC DNA]</scope>
    <source>
        <strain evidence="4">ATCC 51767 / DSM 10542 / NCFB 3025 / ST-74</strain>
    </source>
</reference>
<feature type="compositionally biased region" description="Pro residues" evidence="1">
    <location>
        <begin position="98"/>
        <end position="111"/>
    </location>
</feature>
<accession>D1BEY2</accession>
<gene>
    <name evidence="3" type="ordered locus">Sked_13380</name>
</gene>
<keyword evidence="2" id="KW-0472">Membrane</keyword>
<dbReference type="AlphaFoldDB" id="D1BEY2"/>
<proteinExistence type="predicted"/>
<protein>
    <submittedName>
        <fullName evidence="3">Predicted integral membrane protein</fullName>
    </submittedName>
</protein>
<dbReference type="KEGG" id="ske:Sked_13380"/>